<dbReference type="EMBL" id="JAIFTH010000404">
    <property type="protein sequence ID" value="KAG9509602.1"/>
    <property type="molecule type" value="Genomic_DNA"/>
</dbReference>
<keyword evidence="4" id="KW-1185">Reference proteome</keyword>
<evidence type="ECO:0000256" key="1">
    <source>
        <dbReference type="ARBA" id="ARBA00010754"/>
    </source>
</evidence>
<organism evidence="3 4">
    <name type="scientific">Fragariocoptes setiger</name>
    <dbReference type="NCBI Taxonomy" id="1670756"/>
    <lineage>
        <taxon>Eukaryota</taxon>
        <taxon>Metazoa</taxon>
        <taxon>Ecdysozoa</taxon>
        <taxon>Arthropoda</taxon>
        <taxon>Chelicerata</taxon>
        <taxon>Arachnida</taxon>
        <taxon>Acari</taxon>
        <taxon>Acariformes</taxon>
        <taxon>Trombidiformes</taxon>
        <taxon>Prostigmata</taxon>
        <taxon>Eupodina</taxon>
        <taxon>Eriophyoidea</taxon>
        <taxon>Phytoptidae</taxon>
        <taxon>Fragariocoptes</taxon>
    </lineage>
</organism>
<evidence type="ECO:0000256" key="2">
    <source>
        <dbReference type="ARBA" id="ARBA00019580"/>
    </source>
</evidence>
<evidence type="ECO:0000313" key="4">
    <source>
        <dbReference type="Proteomes" id="UP000825002"/>
    </source>
</evidence>
<gene>
    <name evidence="3" type="ORF">GZH46_01874</name>
</gene>
<dbReference type="InterPro" id="IPR017243">
    <property type="entry name" value="Bloc1s5"/>
</dbReference>
<reference evidence="3 4" key="1">
    <citation type="submission" date="2020-10" db="EMBL/GenBank/DDBJ databases">
        <authorList>
            <person name="Klimov P.B."/>
            <person name="Dyachkov S.M."/>
            <person name="Chetverikov P.E."/>
        </authorList>
    </citation>
    <scope>NUCLEOTIDE SEQUENCE [LARGE SCALE GENOMIC DNA]</scope>
    <source>
        <strain evidence="3">BMOC 18-1129-001#AD2665</strain>
        <tissue evidence="3">Entire mites</tissue>
    </source>
</reference>
<dbReference type="Proteomes" id="UP000825002">
    <property type="component" value="Unassembled WGS sequence"/>
</dbReference>
<comment type="similarity">
    <text evidence="1">Belongs to the BLOC1S5 family.</text>
</comment>
<accession>A0ABQ7S847</accession>
<protein>
    <recommendedName>
        <fullName evidence="2">Biogenesis of lysosome-related organelles complex 1 subunit 5</fullName>
    </recommendedName>
</protein>
<comment type="caution">
    <text evidence="3">The sequence shown here is derived from an EMBL/GenBank/DDBJ whole genome shotgun (WGS) entry which is preliminary data.</text>
</comment>
<name>A0ABQ7S847_9ACAR</name>
<evidence type="ECO:0000313" key="3">
    <source>
        <dbReference type="EMBL" id="KAG9509602.1"/>
    </source>
</evidence>
<proteinExistence type="inferred from homology"/>
<feature type="non-terminal residue" evidence="3">
    <location>
        <position position="1"/>
    </location>
</feature>
<dbReference type="Pfam" id="PF14942">
    <property type="entry name" value="Muted"/>
    <property type="match status" value="1"/>
</dbReference>
<sequence>LIEYYAPSAIHREPEFLERKLMMLQISSLQLKMANKTTSAINTRAAAKVADQLIARLFDHRQFTAGEIRYLINELEDRCKIGRSLEKALSLNQEAGIVSDMCTDDVAKINLRECGDIESSGK</sequence>